<dbReference type="EMBL" id="PUIA01000038">
    <property type="protein sequence ID" value="PQO30765.1"/>
    <property type="molecule type" value="Genomic_DNA"/>
</dbReference>
<evidence type="ECO:0000256" key="1">
    <source>
        <dbReference type="SAM" id="Phobius"/>
    </source>
</evidence>
<dbReference type="PANTHER" id="PTHR36443">
    <property type="entry name" value="BSR5223 PROTEIN"/>
    <property type="match status" value="1"/>
</dbReference>
<dbReference type="RefSeq" id="WP_105354843.1">
    <property type="nucleotide sequence ID" value="NZ_PUIA01000038.1"/>
</dbReference>
<protein>
    <submittedName>
        <fullName evidence="2">DUF2905 domain-containing protein</fullName>
    </submittedName>
</protein>
<dbReference type="Proteomes" id="UP000240009">
    <property type="component" value="Unassembled WGS sequence"/>
</dbReference>
<dbReference type="Pfam" id="PF11146">
    <property type="entry name" value="DUF2905"/>
    <property type="match status" value="1"/>
</dbReference>
<comment type="caution">
    <text evidence="2">The sequence shown here is derived from an EMBL/GenBank/DDBJ whole genome shotgun (WGS) entry which is preliminary data.</text>
</comment>
<gene>
    <name evidence="2" type="ORF">C5Y96_15010</name>
</gene>
<accession>A0A2S8FF22</accession>
<evidence type="ECO:0000313" key="3">
    <source>
        <dbReference type="Proteomes" id="UP000240009"/>
    </source>
</evidence>
<feature type="transmembrane region" description="Helical" evidence="1">
    <location>
        <begin position="47"/>
        <end position="68"/>
    </location>
</feature>
<keyword evidence="1" id="KW-1133">Transmembrane helix</keyword>
<feature type="transmembrane region" description="Helical" evidence="1">
    <location>
        <begin position="6"/>
        <end position="26"/>
    </location>
</feature>
<sequence length="73" mass="8264">MQHPAWAFIVIGIVIVGVGLVWLLFPSIPWLGKLPGDIRIEGENTRIYIPITTCIVLSVLLTGIMWLVRYFSR</sequence>
<evidence type="ECO:0000313" key="2">
    <source>
        <dbReference type="EMBL" id="PQO30765.1"/>
    </source>
</evidence>
<dbReference type="PANTHER" id="PTHR36443:SF1">
    <property type="entry name" value="BSR5223 PROTEIN"/>
    <property type="match status" value="1"/>
</dbReference>
<name>A0A2S8FF22_9BACT</name>
<keyword evidence="1" id="KW-0812">Transmembrane</keyword>
<proteinExistence type="predicted"/>
<organism evidence="2 3">
    <name type="scientific">Blastopirellula marina</name>
    <dbReference type="NCBI Taxonomy" id="124"/>
    <lineage>
        <taxon>Bacteria</taxon>
        <taxon>Pseudomonadati</taxon>
        <taxon>Planctomycetota</taxon>
        <taxon>Planctomycetia</taxon>
        <taxon>Pirellulales</taxon>
        <taxon>Pirellulaceae</taxon>
        <taxon>Blastopirellula</taxon>
    </lineage>
</organism>
<dbReference type="InterPro" id="IPR021320">
    <property type="entry name" value="DUF2905"/>
</dbReference>
<dbReference type="OrthoDB" id="9811610at2"/>
<reference evidence="2 3" key="1">
    <citation type="submission" date="2018-02" db="EMBL/GenBank/DDBJ databases">
        <title>Comparative genomes isolates from brazilian mangrove.</title>
        <authorList>
            <person name="Araujo J.E."/>
            <person name="Taketani R.G."/>
            <person name="Silva M.C.P."/>
            <person name="Loureco M.V."/>
            <person name="Andreote F.D."/>
        </authorList>
    </citation>
    <scope>NUCLEOTIDE SEQUENCE [LARGE SCALE GENOMIC DNA]</scope>
    <source>
        <strain evidence="2 3">HEX-2 MGV</strain>
    </source>
</reference>
<keyword evidence="1" id="KW-0472">Membrane</keyword>
<dbReference type="AlphaFoldDB" id="A0A2S8FF22"/>